<evidence type="ECO:0000313" key="2">
    <source>
        <dbReference type="Proteomes" id="UP001062846"/>
    </source>
</evidence>
<evidence type="ECO:0000313" key="1">
    <source>
        <dbReference type="EMBL" id="KAI8539429.1"/>
    </source>
</evidence>
<reference evidence="1" key="1">
    <citation type="submission" date="2022-02" db="EMBL/GenBank/DDBJ databases">
        <title>Plant Genome Project.</title>
        <authorList>
            <person name="Zhang R.-G."/>
        </authorList>
    </citation>
    <scope>NUCLEOTIDE SEQUENCE</scope>
    <source>
        <strain evidence="1">AT1</strain>
    </source>
</reference>
<protein>
    <submittedName>
        <fullName evidence="1">Uncharacterized protein</fullName>
    </submittedName>
</protein>
<sequence length="479" mass="52661">MGTPHQFQEPPRDLKVTLKEKCLVFPSEQTERKSLYLSNIDQVLNFHFQTVHFFRAREDYPPGAVAERIKSGLSRVLVAYDFLAGRLRLSDGGGGEGGGRLEIDCDGSGVGFVVASSECTLEEIGDLVYPNPAFRQLIAQGSSMDELGTDGNLPLCIVQVTSFKCGGFAIGLSNNHTTLDGVSIKIFLENLASQSADKPYLAITPCNDRLLLAARSPPRVTFPHPELLQLEIPTPGSGPDQTIPSVFDSPQDPDLDLKIFRLTSAEVSSLKNHAKSGIATSNHAEVKITSFNVVTAHVWRCKALSSRETSQNPDRSSTVLYAVDIRPRLEPPLPQSYTGNAVLTTCATATCKQLEESPLSTLVEMVSEGTTRMTDEYARSAIDWGELHKGFPHGEFLVSSWWRLGFAQVEYPWGKPRYSCPVAHHRKDIIVLFPDIDDEDERAGGDGCGNGRVNVLVALPREEMLVFEKLFHKFLACVI</sequence>
<dbReference type="EMBL" id="CM046396">
    <property type="protein sequence ID" value="KAI8539429.1"/>
    <property type="molecule type" value="Genomic_DNA"/>
</dbReference>
<dbReference type="Proteomes" id="UP001062846">
    <property type="component" value="Chromosome 9"/>
</dbReference>
<proteinExistence type="predicted"/>
<keyword evidence="2" id="KW-1185">Reference proteome</keyword>
<organism evidence="1 2">
    <name type="scientific">Rhododendron molle</name>
    <name type="common">Chinese azalea</name>
    <name type="synonym">Azalea mollis</name>
    <dbReference type="NCBI Taxonomy" id="49168"/>
    <lineage>
        <taxon>Eukaryota</taxon>
        <taxon>Viridiplantae</taxon>
        <taxon>Streptophyta</taxon>
        <taxon>Embryophyta</taxon>
        <taxon>Tracheophyta</taxon>
        <taxon>Spermatophyta</taxon>
        <taxon>Magnoliopsida</taxon>
        <taxon>eudicotyledons</taxon>
        <taxon>Gunneridae</taxon>
        <taxon>Pentapetalae</taxon>
        <taxon>asterids</taxon>
        <taxon>Ericales</taxon>
        <taxon>Ericaceae</taxon>
        <taxon>Ericoideae</taxon>
        <taxon>Rhodoreae</taxon>
        <taxon>Rhododendron</taxon>
    </lineage>
</organism>
<name>A0ACC0MEU9_RHOML</name>
<accession>A0ACC0MEU9</accession>
<gene>
    <name evidence="1" type="ORF">RHMOL_Rhmol09G0182600</name>
</gene>
<comment type="caution">
    <text evidence="1">The sequence shown here is derived from an EMBL/GenBank/DDBJ whole genome shotgun (WGS) entry which is preliminary data.</text>
</comment>